<dbReference type="Pfam" id="PF00498">
    <property type="entry name" value="FHA"/>
    <property type="match status" value="1"/>
</dbReference>
<evidence type="ECO:0000256" key="1">
    <source>
        <dbReference type="ARBA" id="ARBA00022723"/>
    </source>
</evidence>
<name>A0AAD1XCS9_EUPCR</name>
<dbReference type="Pfam" id="PF12906">
    <property type="entry name" value="RINGv"/>
    <property type="match status" value="1"/>
</dbReference>
<dbReference type="Proteomes" id="UP001295684">
    <property type="component" value="Unassembled WGS sequence"/>
</dbReference>
<accession>A0AAD1XCS9</accession>
<dbReference type="InterPro" id="IPR013083">
    <property type="entry name" value="Znf_RING/FYVE/PHD"/>
</dbReference>
<dbReference type="Gene3D" id="3.30.40.10">
    <property type="entry name" value="Zinc/RING finger domain, C3HC4 (zinc finger)"/>
    <property type="match status" value="1"/>
</dbReference>
<evidence type="ECO:0000256" key="2">
    <source>
        <dbReference type="ARBA" id="ARBA00022771"/>
    </source>
</evidence>
<dbReference type="GO" id="GO:0008270">
    <property type="term" value="F:zinc ion binding"/>
    <property type="evidence" value="ECO:0007669"/>
    <property type="project" value="UniProtKB-KW"/>
</dbReference>
<dbReference type="InterPro" id="IPR000253">
    <property type="entry name" value="FHA_dom"/>
</dbReference>
<gene>
    <name evidence="7" type="ORF">ECRASSUSDP1_LOCUS7085</name>
</gene>
<reference evidence="7" key="1">
    <citation type="submission" date="2023-07" db="EMBL/GenBank/DDBJ databases">
        <authorList>
            <consortium name="AG Swart"/>
            <person name="Singh M."/>
            <person name="Singh A."/>
            <person name="Seah K."/>
            <person name="Emmerich C."/>
        </authorList>
    </citation>
    <scope>NUCLEOTIDE SEQUENCE</scope>
    <source>
        <strain evidence="7">DP1</strain>
    </source>
</reference>
<dbReference type="Gene3D" id="2.60.200.20">
    <property type="match status" value="1"/>
</dbReference>
<evidence type="ECO:0000259" key="5">
    <source>
        <dbReference type="PROSITE" id="PS50006"/>
    </source>
</evidence>
<dbReference type="InterPro" id="IPR008984">
    <property type="entry name" value="SMAD_FHA_dom_sf"/>
</dbReference>
<keyword evidence="2" id="KW-0863">Zinc-finger</keyword>
<protein>
    <submittedName>
        <fullName evidence="7">Uncharacterized protein</fullName>
    </submittedName>
</protein>
<dbReference type="InterPro" id="IPR011016">
    <property type="entry name" value="Znf_RING-CH"/>
</dbReference>
<dbReference type="PROSITE" id="PS51292">
    <property type="entry name" value="ZF_RING_CH"/>
    <property type="match status" value="1"/>
</dbReference>
<dbReference type="PANTHER" id="PTHR46210">
    <property type="entry name" value="FHA DOMAIN-CONTAINING PROTEIN"/>
    <property type="match status" value="1"/>
</dbReference>
<dbReference type="PANTHER" id="PTHR46210:SF1">
    <property type="entry name" value="FHA DOMAIN-CONTAINING PROTEIN"/>
    <property type="match status" value="1"/>
</dbReference>
<dbReference type="SMART" id="SM00240">
    <property type="entry name" value="FHA"/>
    <property type="match status" value="1"/>
</dbReference>
<evidence type="ECO:0000256" key="4">
    <source>
        <dbReference type="SAM" id="MobiDB-lite"/>
    </source>
</evidence>
<keyword evidence="1" id="KW-0479">Metal-binding</keyword>
<dbReference type="AlphaFoldDB" id="A0AAD1XCS9"/>
<dbReference type="EMBL" id="CAMPGE010006889">
    <property type="protein sequence ID" value="CAI2365799.1"/>
    <property type="molecule type" value="Genomic_DNA"/>
</dbReference>
<dbReference type="SUPFAM" id="SSF49879">
    <property type="entry name" value="SMAD/FHA domain"/>
    <property type="match status" value="1"/>
</dbReference>
<keyword evidence="8" id="KW-1185">Reference proteome</keyword>
<comment type="caution">
    <text evidence="7">The sequence shown here is derived from an EMBL/GenBank/DDBJ whole genome shotgun (WGS) entry which is preliminary data.</text>
</comment>
<proteinExistence type="predicted"/>
<evidence type="ECO:0000259" key="6">
    <source>
        <dbReference type="PROSITE" id="PS51292"/>
    </source>
</evidence>
<organism evidence="7 8">
    <name type="scientific">Euplotes crassus</name>
    <dbReference type="NCBI Taxonomy" id="5936"/>
    <lineage>
        <taxon>Eukaryota</taxon>
        <taxon>Sar</taxon>
        <taxon>Alveolata</taxon>
        <taxon>Ciliophora</taxon>
        <taxon>Intramacronucleata</taxon>
        <taxon>Spirotrichea</taxon>
        <taxon>Hypotrichia</taxon>
        <taxon>Euplotida</taxon>
        <taxon>Euplotidae</taxon>
        <taxon>Moneuplotes</taxon>
    </lineage>
</organism>
<feature type="domain" description="RING-CH-type" evidence="6">
    <location>
        <begin position="230"/>
        <end position="305"/>
    </location>
</feature>
<evidence type="ECO:0000256" key="3">
    <source>
        <dbReference type="ARBA" id="ARBA00022833"/>
    </source>
</evidence>
<feature type="region of interest" description="Disordered" evidence="4">
    <location>
        <begin position="1"/>
        <end position="21"/>
    </location>
</feature>
<evidence type="ECO:0000313" key="8">
    <source>
        <dbReference type="Proteomes" id="UP001295684"/>
    </source>
</evidence>
<feature type="compositionally biased region" description="Polar residues" evidence="4">
    <location>
        <begin position="473"/>
        <end position="486"/>
    </location>
</feature>
<keyword evidence="3" id="KW-0862">Zinc</keyword>
<evidence type="ECO:0000313" key="7">
    <source>
        <dbReference type="EMBL" id="CAI2365799.1"/>
    </source>
</evidence>
<feature type="domain" description="FHA" evidence="5">
    <location>
        <begin position="348"/>
        <end position="391"/>
    </location>
</feature>
<feature type="region of interest" description="Disordered" evidence="4">
    <location>
        <begin position="471"/>
        <end position="505"/>
    </location>
</feature>
<dbReference type="PROSITE" id="PS50006">
    <property type="entry name" value="FHA_DOMAIN"/>
    <property type="match status" value="1"/>
</dbReference>
<dbReference type="CDD" id="cd16495">
    <property type="entry name" value="RING_CH-C4HC3_MARCH"/>
    <property type="match status" value="1"/>
</dbReference>
<dbReference type="CDD" id="cd00060">
    <property type="entry name" value="FHA"/>
    <property type="match status" value="1"/>
</dbReference>
<dbReference type="SMART" id="SM00744">
    <property type="entry name" value="RINGv"/>
    <property type="match status" value="1"/>
</dbReference>
<dbReference type="SUPFAM" id="SSF57850">
    <property type="entry name" value="RING/U-box"/>
    <property type="match status" value="1"/>
</dbReference>
<sequence>MGACASKKLDEEDMDIDNPNSHPIQIECSTWKRDSHGLFDYETGESIKTSLKVTGSTKLFRGAKGIEQSAVSKDQRRKADIILDVSFGSQQNIEGEEGLLEEDKQSCDMSQSEIEQHNKKDRPFAHIVHRFGRFWIYNKNTYNKNDTQTGDPEKYIWYTIRNYPGSASSNGYKIAENDILKFGRARLKVIKMKTKQQLEGALECNLKVTEKFEKCKLNSLSTTLHEKGKEMEDETNSCRICFMEGDSDNPLISICKCSGSMKHIHQECLKGWINSKKVVQAKNNVITYLWKAFECELCKLSYDEVLQEKYGLLCYDNPYTQYIILEGININSSKSVYIVNLDTDKDSFIIGRGHDSDIRISDISVSRCHAKIFREKDGLILKDQNSKFGTLACMKKPCCLSNYSSIHLQVGRTLLSVSLNSKRDWSLNGCLWLSQDNTPKLPAEKLDKYICNNNITDEMLPKEFTRHLKKDVQQTSSPMVKKTPSSKCKPKELVDDFDSSSASKQCESMPDLSVEMEKYDFFFRTRKSI</sequence>